<evidence type="ECO:0000313" key="8">
    <source>
        <dbReference type="EMBL" id="TKC43155.1"/>
    </source>
</evidence>
<dbReference type="SMART" id="SM00589">
    <property type="entry name" value="PRY"/>
    <property type="match status" value="1"/>
</dbReference>
<dbReference type="InterPro" id="IPR004333">
    <property type="entry name" value="SBP_dom"/>
</dbReference>
<dbReference type="InterPro" id="IPR050143">
    <property type="entry name" value="TRIM/RBCC"/>
</dbReference>
<accession>A0A4U1F1L9</accession>
<keyword evidence="2 4" id="KW-0863">Zinc-finger</keyword>
<proteinExistence type="predicted"/>
<dbReference type="Gene3D" id="3.30.40.10">
    <property type="entry name" value="Zinc/RING finger domain, C3HC4 (zinc finger)"/>
    <property type="match status" value="1"/>
</dbReference>
<protein>
    <recommendedName>
        <fullName evidence="10">B box-type domain-containing protein</fullName>
    </recommendedName>
</protein>
<dbReference type="InterPro" id="IPR003879">
    <property type="entry name" value="Butyrophylin_SPRY"/>
</dbReference>
<dbReference type="AlphaFoldDB" id="A0A4U1F1L9"/>
<dbReference type="GO" id="GO:0008270">
    <property type="term" value="F:zinc ion binding"/>
    <property type="evidence" value="ECO:0007669"/>
    <property type="project" value="UniProtKB-KW"/>
</dbReference>
<feature type="domain" description="SBP-type" evidence="7">
    <location>
        <begin position="63"/>
        <end position="148"/>
    </location>
</feature>
<feature type="domain" description="B box-type" evidence="5">
    <location>
        <begin position="86"/>
        <end position="127"/>
    </location>
</feature>
<dbReference type="InterPro" id="IPR043136">
    <property type="entry name" value="B30.2/SPRY_sf"/>
</dbReference>
<comment type="caution">
    <text evidence="8">The sequence shown here is derived from an EMBL/GenBank/DDBJ whole genome shotgun (WGS) entry which is preliminary data.</text>
</comment>
<dbReference type="Pfam" id="PF00643">
    <property type="entry name" value="zf-B_box"/>
    <property type="match status" value="1"/>
</dbReference>
<evidence type="ECO:0000256" key="1">
    <source>
        <dbReference type="ARBA" id="ARBA00022723"/>
    </source>
</evidence>
<reference evidence="9" key="1">
    <citation type="journal article" date="2019" name="IScience">
        <title>Narwhal Genome Reveals Long-Term Low Genetic Diversity despite Current Large Abundance Size.</title>
        <authorList>
            <person name="Westbury M.V."/>
            <person name="Petersen B."/>
            <person name="Garde E."/>
            <person name="Heide-Jorgensen M.P."/>
            <person name="Lorenzen E.D."/>
        </authorList>
    </citation>
    <scope>NUCLEOTIDE SEQUENCE [LARGE SCALE GENOMIC DNA]</scope>
</reference>
<evidence type="ECO:0000256" key="4">
    <source>
        <dbReference type="PROSITE-ProRule" id="PRU00024"/>
    </source>
</evidence>
<keyword evidence="1" id="KW-0479">Metal-binding</keyword>
<dbReference type="Gene3D" id="3.30.160.60">
    <property type="entry name" value="Classic Zinc Finger"/>
    <property type="match status" value="1"/>
</dbReference>
<keyword evidence="3" id="KW-0862">Zinc</keyword>
<dbReference type="PRINTS" id="PR01407">
    <property type="entry name" value="BUTYPHLNCDUF"/>
</dbReference>
<dbReference type="SUPFAM" id="SSF57845">
    <property type="entry name" value="B-box zinc-binding domain"/>
    <property type="match status" value="1"/>
</dbReference>
<dbReference type="SMART" id="SM00336">
    <property type="entry name" value="BBOX"/>
    <property type="match status" value="1"/>
</dbReference>
<evidence type="ECO:0000259" key="7">
    <source>
        <dbReference type="PROSITE" id="PS51141"/>
    </source>
</evidence>
<dbReference type="InterPro" id="IPR006574">
    <property type="entry name" value="PRY"/>
</dbReference>
<evidence type="ECO:0000313" key="9">
    <source>
        <dbReference type="Proteomes" id="UP000308365"/>
    </source>
</evidence>
<sequence>MALASSLAQLQAEASCPICLDYLRDAVTTDWAQLLQCWEGLHDIFPCRVCLQPCPDKGIRRNSQLCLMIDCVRNLPNTEDMKKWQKEKPLCEKHRHVLSLFCEKDLELLCPQCRVFSDHRGHPLAPMEQPAPSPRRRIKAHIEPLTKQLEDAEKALEMQISKSSDLMWEHFLGMEHDLVHVRLLNEEKRVQDKIIEEKNQISNHGPTLQSLLDEITEKCLQPDLDLLTDIERIHSTYENLESPTGFSYDLKEEVFTLPQQYFGLHKMISTFHVDLTFNPETAHHSLIISQDRKMATFRGMEPNCVLNPEAFTSHLEVLSSEGFDAGRHFWQVKEKGLGEWSLGVCKETFPRNAPSSPSPSNGCWRIQLWGTTHGIRNSGYTCWIGVFLDYELG</sequence>
<dbReference type="PROSITE" id="PS50119">
    <property type="entry name" value="ZF_BBOX"/>
    <property type="match status" value="1"/>
</dbReference>
<evidence type="ECO:0000256" key="3">
    <source>
        <dbReference type="ARBA" id="ARBA00022833"/>
    </source>
</evidence>
<dbReference type="InterPro" id="IPR000315">
    <property type="entry name" value="Znf_B-box"/>
</dbReference>
<feature type="domain" description="B30.2/SPRY" evidence="6">
    <location>
        <begin position="255"/>
        <end position="393"/>
    </location>
</feature>
<gene>
    <name evidence="8" type="ORF">EI555_006203</name>
</gene>
<dbReference type="Gene3D" id="2.60.120.920">
    <property type="match status" value="1"/>
</dbReference>
<dbReference type="Pfam" id="PF13765">
    <property type="entry name" value="PRY"/>
    <property type="match status" value="1"/>
</dbReference>
<dbReference type="Proteomes" id="UP000308365">
    <property type="component" value="Unassembled WGS sequence"/>
</dbReference>
<dbReference type="EMBL" id="RWIC01000494">
    <property type="protein sequence ID" value="TKC43155.1"/>
    <property type="molecule type" value="Genomic_DNA"/>
</dbReference>
<evidence type="ECO:0000256" key="2">
    <source>
        <dbReference type="ARBA" id="ARBA00022771"/>
    </source>
</evidence>
<dbReference type="InterPro" id="IPR013083">
    <property type="entry name" value="Znf_RING/FYVE/PHD"/>
</dbReference>
<evidence type="ECO:0008006" key="10">
    <source>
        <dbReference type="Google" id="ProtNLM"/>
    </source>
</evidence>
<organism evidence="8 9">
    <name type="scientific">Monodon monoceros</name>
    <name type="common">Narwhal</name>
    <name type="synonym">Ceratodon monodon</name>
    <dbReference type="NCBI Taxonomy" id="40151"/>
    <lineage>
        <taxon>Eukaryota</taxon>
        <taxon>Metazoa</taxon>
        <taxon>Chordata</taxon>
        <taxon>Craniata</taxon>
        <taxon>Vertebrata</taxon>
        <taxon>Euteleostomi</taxon>
        <taxon>Mammalia</taxon>
        <taxon>Eutheria</taxon>
        <taxon>Laurasiatheria</taxon>
        <taxon>Artiodactyla</taxon>
        <taxon>Whippomorpha</taxon>
        <taxon>Cetacea</taxon>
        <taxon>Odontoceti</taxon>
        <taxon>Monodontidae</taxon>
        <taxon>Monodon</taxon>
    </lineage>
</organism>
<name>A0A4U1F1L9_MONMO</name>
<evidence type="ECO:0000259" key="6">
    <source>
        <dbReference type="PROSITE" id="PS50188"/>
    </source>
</evidence>
<dbReference type="PANTHER" id="PTHR24103">
    <property type="entry name" value="E3 UBIQUITIN-PROTEIN LIGASE TRIM"/>
    <property type="match status" value="1"/>
</dbReference>
<feature type="non-terminal residue" evidence="8">
    <location>
        <position position="393"/>
    </location>
</feature>
<dbReference type="InterPro" id="IPR001870">
    <property type="entry name" value="B30.2/SPRY"/>
</dbReference>
<dbReference type="SUPFAM" id="SSF49899">
    <property type="entry name" value="Concanavalin A-like lectins/glucanases"/>
    <property type="match status" value="1"/>
</dbReference>
<dbReference type="PROSITE" id="PS51141">
    <property type="entry name" value="ZF_SBP"/>
    <property type="match status" value="1"/>
</dbReference>
<dbReference type="GO" id="GO:0003677">
    <property type="term" value="F:DNA binding"/>
    <property type="evidence" value="ECO:0007669"/>
    <property type="project" value="InterPro"/>
</dbReference>
<dbReference type="PROSITE" id="PS50188">
    <property type="entry name" value="B302_SPRY"/>
    <property type="match status" value="1"/>
</dbReference>
<evidence type="ECO:0000259" key="5">
    <source>
        <dbReference type="PROSITE" id="PS50119"/>
    </source>
</evidence>
<dbReference type="InterPro" id="IPR013320">
    <property type="entry name" value="ConA-like_dom_sf"/>
</dbReference>